<dbReference type="CDD" id="cd04301">
    <property type="entry name" value="NAT_SF"/>
    <property type="match status" value="1"/>
</dbReference>
<dbReference type="InterPro" id="IPR016181">
    <property type="entry name" value="Acyl_CoA_acyltransferase"/>
</dbReference>
<evidence type="ECO:0000256" key="2">
    <source>
        <dbReference type="ARBA" id="ARBA00023315"/>
    </source>
</evidence>
<evidence type="ECO:0000313" key="5">
    <source>
        <dbReference type="Proteomes" id="UP000277671"/>
    </source>
</evidence>
<keyword evidence="2" id="KW-0012">Acyltransferase</keyword>
<organism evidence="4 5">
    <name type="scientific">Micromonospora pisi</name>
    <dbReference type="NCBI Taxonomy" id="589240"/>
    <lineage>
        <taxon>Bacteria</taxon>
        <taxon>Bacillati</taxon>
        <taxon>Actinomycetota</taxon>
        <taxon>Actinomycetes</taxon>
        <taxon>Micromonosporales</taxon>
        <taxon>Micromonosporaceae</taxon>
        <taxon>Micromonospora</taxon>
    </lineage>
</organism>
<dbReference type="Proteomes" id="UP000277671">
    <property type="component" value="Unassembled WGS sequence"/>
</dbReference>
<reference evidence="4 5" key="1">
    <citation type="submission" date="2018-10" db="EMBL/GenBank/DDBJ databases">
        <title>Sequencing the genomes of 1000 actinobacteria strains.</title>
        <authorList>
            <person name="Klenk H.-P."/>
        </authorList>
    </citation>
    <scope>NUCLEOTIDE SEQUENCE [LARGE SCALE GENOMIC DNA]</scope>
    <source>
        <strain evidence="4 5">DSM 45175</strain>
    </source>
</reference>
<comment type="caution">
    <text evidence="4">The sequence shown here is derived from an EMBL/GenBank/DDBJ whole genome shotgun (WGS) entry which is preliminary data.</text>
</comment>
<evidence type="ECO:0000313" key="4">
    <source>
        <dbReference type="EMBL" id="RKR87420.1"/>
    </source>
</evidence>
<dbReference type="InterPro" id="IPR050832">
    <property type="entry name" value="Bact_Acetyltransf"/>
</dbReference>
<dbReference type="PROSITE" id="PS51186">
    <property type="entry name" value="GNAT"/>
    <property type="match status" value="2"/>
</dbReference>
<dbReference type="RefSeq" id="WP_121156167.1">
    <property type="nucleotide sequence ID" value="NZ_RBKT01000001.1"/>
</dbReference>
<dbReference type="PANTHER" id="PTHR43877">
    <property type="entry name" value="AMINOALKYLPHOSPHONATE N-ACETYLTRANSFERASE-RELATED-RELATED"/>
    <property type="match status" value="1"/>
</dbReference>
<gene>
    <name evidence="4" type="ORF">BDK92_1696</name>
</gene>
<evidence type="ECO:0000256" key="1">
    <source>
        <dbReference type="ARBA" id="ARBA00022679"/>
    </source>
</evidence>
<proteinExistence type="predicted"/>
<dbReference type="SUPFAM" id="SSF55729">
    <property type="entry name" value="Acyl-CoA N-acyltransferases (Nat)"/>
    <property type="match status" value="2"/>
</dbReference>
<keyword evidence="1 4" id="KW-0808">Transferase</keyword>
<dbReference type="Gene3D" id="3.40.630.30">
    <property type="match status" value="1"/>
</dbReference>
<dbReference type="EMBL" id="RBKT01000001">
    <property type="protein sequence ID" value="RKR87420.1"/>
    <property type="molecule type" value="Genomic_DNA"/>
</dbReference>
<dbReference type="Pfam" id="PF00583">
    <property type="entry name" value="Acetyltransf_1"/>
    <property type="match status" value="1"/>
</dbReference>
<evidence type="ECO:0000259" key="3">
    <source>
        <dbReference type="PROSITE" id="PS51186"/>
    </source>
</evidence>
<dbReference type="InterPro" id="IPR000182">
    <property type="entry name" value="GNAT_dom"/>
</dbReference>
<dbReference type="GO" id="GO:0016747">
    <property type="term" value="F:acyltransferase activity, transferring groups other than amino-acyl groups"/>
    <property type="evidence" value="ECO:0007669"/>
    <property type="project" value="InterPro"/>
</dbReference>
<dbReference type="AlphaFoldDB" id="A0A495JEI7"/>
<dbReference type="PANTHER" id="PTHR43877:SF1">
    <property type="entry name" value="ACETYLTRANSFERASE"/>
    <property type="match status" value="1"/>
</dbReference>
<dbReference type="OrthoDB" id="4119890at2"/>
<keyword evidence="5" id="KW-1185">Reference proteome</keyword>
<protein>
    <submittedName>
        <fullName evidence="4">Acetyltransferase (GNAT) family protein</fullName>
    </submittedName>
</protein>
<accession>A0A495JEI7</accession>
<feature type="domain" description="N-acetyltransferase" evidence="3">
    <location>
        <begin position="3"/>
        <end position="161"/>
    </location>
</feature>
<feature type="domain" description="N-acetyltransferase" evidence="3">
    <location>
        <begin position="164"/>
        <end position="313"/>
    </location>
</feature>
<sequence>MTIAIRAFDPGSPTAATDSEAAAEVLRAALPYLVVTPRTLGWQVANSPAAQHHRLLLAEEDGRLVGAARTGIYYDSSEPGQAYLNLYVHPELRGRGAGRALLAAGEAYVTGLGARTNFCWSLDDEHSIAFAERNGYRRGRSAHFQRLPLTDGSLPPLPPVPPGVEVRTGTSFGDDLREIWAADNETSGDVPDDVDPAPIDYDVWLAQYWEHPEHDRELTSVVTVDGVVAALSFAITDGASRYMSGLAGTRRAYRGRGLAKLAKSSSLHRARAAGYTEAFTNNDAGNEPMLAINRWFGYERCATEIRWVRELTG</sequence>
<name>A0A495JEI7_9ACTN</name>